<dbReference type="Pfam" id="PF00356">
    <property type="entry name" value="LacI"/>
    <property type="match status" value="1"/>
</dbReference>
<dbReference type="Gene3D" id="1.10.260.40">
    <property type="entry name" value="lambda repressor-like DNA-binding domains"/>
    <property type="match status" value="1"/>
</dbReference>
<keyword evidence="2 5" id="KW-0238">DNA-binding</keyword>
<feature type="domain" description="HTH lacI-type" evidence="4">
    <location>
        <begin position="11"/>
        <end position="65"/>
    </location>
</feature>
<sequence>MSPQRPFSTTVRIGDVARAAGVSVGTVSKALNGTGSLREETRRHVRETAERLGFVADARARGLVAGRTYTVGFLTTDSFGRFMLPILMGAEDALSVGQIAVILADTRDDHAREQHLLRSLRSRRVDGLIVTGRTTDARDPLDVDIPVVHAFAPSNDDSAPAVLTDEAGAARLVVEHLLAIGRRRILHVTGPERHRSSRVRAEEVRRVAGEALVGEPMFGAWSEEWGLRAIDLALASGLEFDAVCAGSDQIARGVLDRLRERGLSVPADVAVTGVDNWDVMALAARPALTTADLCLAEIGRRSGEMLLDLVEGRELSEQRVVVPPRLEVRGSTV</sequence>
<dbReference type="RefSeq" id="WP_343905314.1">
    <property type="nucleotide sequence ID" value="NZ_BAAAIS010000003.1"/>
</dbReference>
<dbReference type="GO" id="GO:0003677">
    <property type="term" value="F:DNA binding"/>
    <property type="evidence" value="ECO:0007669"/>
    <property type="project" value="UniProtKB-KW"/>
</dbReference>
<keyword evidence="6" id="KW-1185">Reference proteome</keyword>
<evidence type="ECO:0000313" key="6">
    <source>
        <dbReference type="Proteomes" id="UP001597280"/>
    </source>
</evidence>
<evidence type="ECO:0000256" key="3">
    <source>
        <dbReference type="ARBA" id="ARBA00023163"/>
    </source>
</evidence>
<dbReference type="SMART" id="SM00354">
    <property type="entry name" value="HTH_LACI"/>
    <property type="match status" value="1"/>
</dbReference>
<gene>
    <name evidence="5" type="ORF">ACFSDA_13290</name>
</gene>
<dbReference type="PANTHER" id="PTHR30146:SF109">
    <property type="entry name" value="HTH-TYPE TRANSCRIPTIONAL REGULATOR GALS"/>
    <property type="match status" value="1"/>
</dbReference>
<protein>
    <submittedName>
        <fullName evidence="5">LacI family DNA-binding transcriptional regulator</fullName>
    </submittedName>
</protein>
<comment type="caution">
    <text evidence="5">The sequence shown here is derived from an EMBL/GenBank/DDBJ whole genome shotgun (WGS) entry which is preliminary data.</text>
</comment>
<keyword evidence="1" id="KW-0805">Transcription regulation</keyword>
<dbReference type="Proteomes" id="UP001597280">
    <property type="component" value="Unassembled WGS sequence"/>
</dbReference>
<dbReference type="InterPro" id="IPR010982">
    <property type="entry name" value="Lambda_DNA-bd_dom_sf"/>
</dbReference>
<dbReference type="EMBL" id="JBHUFL010000003">
    <property type="protein sequence ID" value="MFD1836042.1"/>
    <property type="molecule type" value="Genomic_DNA"/>
</dbReference>
<accession>A0ABW4Q0L4</accession>
<dbReference type="InterPro" id="IPR046335">
    <property type="entry name" value="LacI/GalR-like_sensor"/>
</dbReference>
<dbReference type="PROSITE" id="PS50932">
    <property type="entry name" value="HTH_LACI_2"/>
    <property type="match status" value="1"/>
</dbReference>
<organism evidence="5 6">
    <name type="scientific">Brachybacterium rhamnosum</name>
    <dbReference type="NCBI Taxonomy" id="173361"/>
    <lineage>
        <taxon>Bacteria</taxon>
        <taxon>Bacillati</taxon>
        <taxon>Actinomycetota</taxon>
        <taxon>Actinomycetes</taxon>
        <taxon>Micrococcales</taxon>
        <taxon>Dermabacteraceae</taxon>
        <taxon>Brachybacterium</taxon>
    </lineage>
</organism>
<dbReference type="Gene3D" id="3.40.50.2300">
    <property type="match status" value="2"/>
</dbReference>
<dbReference type="PANTHER" id="PTHR30146">
    <property type="entry name" value="LACI-RELATED TRANSCRIPTIONAL REPRESSOR"/>
    <property type="match status" value="1"/>
</dbReference>
<dbReference type="SUPFAM" id="SSF53822">
    <property type="entry name" value="Periplasmic binding protein-like I"/>
    <property type="match status" value="1"/>
</dbReference>
<dbReference type="InterPro" id="IPR000843">
    <property type="entry name" value="HTH_LacI"/>
</dbReference>
<evidence type="ECO:0000259" key="4">
    <source>
        <dbReference type="PROSITE" id="PS50932"/>
    </source>
</evidence>
<evidence type="ECO:0000313" key="5">
    <source>
        <dbReference type="EMBL" id="MFD1836042.1"/>
    </source>
</evidence>
<dbReference type="InterPro" id="IPR028082">
    <property type="entry name" value="Peripla_BP_I"/>
</dbReference>
<name>A0ABW4Q0L4_9MICO</name>
<keyword evidence="3" id="KW-0804">Transcription</keyword>
<reference evidence="6" key="1">
    <citation type="journal article" date="2019" name="Int. J. Syst. Evol. Microbiol.">
        <title>The Global Catalogue of Microorganisms (GCM) 10K type strain sequencing project: providing services to taxonomists for standard genome sequencing and annotation.</title>
        <authorList>
            <consortium name="The Broad Institute Genomics Platform"/>
            <consortium name="The Broad Institute Genome Sequencing Center for Infectious Disease"/>
            <person name="Wu L."/>
            <person name="Ma J."/>
        </authorList>
    </citation>
    <scope>NUCLEOTIDE SEQUENCE [LARGE SCALE GENOMIC DNA]</scope>
    <source>
        <strain evidence="6">JCM 11650</strain>
    </source>
</reference>
<evidence type="ECO:0000256" key="1">
    <source>
        <dbReference type="ARBA" id="ARBA00023015"/>
    </source>
</evidence>
<proteinExistence type="predicted"/>
<dbReference type="Pfam" id="PF13377">
    <property type="entry name" value="Peripla_BP_3"/>
    <property type="match status" value="1"/>
</dbReference>
<dbReference type="PROSITE" id="PS00356">
    <property type="entry name" value="HTH_LACI_1"/>
    <property type="match status" value="1"/>
</dbReference>
<evidence type="ECO:0000256" key="2">
    <source>
        <dbReference type="ARBA" id="ARBA00023125"/>
    </source>
</evidence>
<dbReference type="SUPFAM" id="SSF47413">
    <property type="entry name" value="lambda repressor-like DNA-binding domains"/>
    <property type="match status" value="1"/>
</dbReference>
<dbReference type="CDD" id="cd01392">
    <property type="entry name" value="HTH_LacI"/>
    <property type="match status" value="1"/>
</dbReference>